<dbReference type="GO" id="GO:0005507">
    <property type="term" value="F:copper ion binding"/>
    <property type="evidence" value="ECO:0007669"/>
    <property type="project" value="InterPro"/>
</dbReference>
<evidence type="ECO:0000256" key="5">
    <source>
        <dbReference type="SAM" id="SignalP"/>
    </source>
</evidence>
<feature type="signal peptide" evidence="5">
    <location>
        <begin position="1"/>
        <end position="20"/>
    </location>
</feature>
<dbReference type="EMBL" id="CAJOBZ010000065">
    <property type="protein sequence ID" value="CAF4938279.1"/>
    <property type="molecule type" value="Genomic_DNA"/>
</dbReference>
<evidence type="ECO:0000259" key="7">
    <source>
        <dbReference type="Pfam" id="PF07731"/>
    </source>
</evidence>
<sequence length="584" mass="65413">MKLIVFFVFVISNISNDGKASLESFAPSNDANFLTDTTKSSDKSCHRPCKFNVKPRRCYYKFDIEPTLDKIPLSINGQTPGPPIHVCIHDIIVVEVRNKIPDQDLAIHWHGLEQRGTPYMDGVPMITQCPISYGSTFKYAFKASSPGTFFYHADSVTHQSDGVYGSLIVDQPQPLEPHSSLYDFNRREEHTLVIGARFPQLLSGTLEDLTKVLPDGLVINGQDYTKIFVMQTYAYRLRLINAIALECPVLISIDDHMVTVVASDGKPVQPVTTSTVRLYPGERMDIVVRADQPSGGYWLQVKGESQCDGLKTHSMFLYQGFNYTSMIEETPNTEVDKNNIVFGQKLLSYKDVTLLPSVKSVYLGIDKHNVEVKDADLDFRYLSDVVPKKPFFPTALSLKEGVVQINGRNFLYPNAPLLLKPREVFKDIACSVEIHKHKDVQCMQILRANQNEPLELILVNDGFHSNDSYTFHMHGLPMYVVATWQSPAGLPLSKEEFEKLDKGGQIERNLQNPPMKDTVTVPNKGFTIVRINPDHGGHWLLECRSCSLTLPAAILISVPISIPKTVVDSLPSCGSYKPPDVLLN</sequence>
<dbReference type="FunFam" id="2.60.40.420:FF:000045">
    <property type="entry name" value="Laccase 2"/>
    <property type="match status" value="1"/>
</dbReference>
<dbReference type="PANTHER" id="PTHR11709:SF394">
    <property type="entry name" value="FI03373P-RELATED"/>
    <property type="match status" value="1"/>
</dbReference>
<dbReference type="InterPro" id="IPR001117">
    <property type="entry name" value="Cu-oxidase_2nd"/>
</dbReference>
<proteinExistence type="inferred from homology"/>
<evidence type="ECO:0000259" key="8">
    <source>
        <dbReference type="Pfam" id="PF07732"/>
    </source>
</evidence>
<dbReference type="Pfam" id="PF00394">
    <property type="entry name" value="Cu-oxidase"/>
    <property type="match status" value="1"/>
</dbReference>
<evidence type="ECO:0000256" key="3">
    <source>
        <dbReference type="ARBA" id="ARBA00023002"/>
    </source>
</evidence>
<comment type="caution">
    <text evidence="9">The sequence shown here is derived from an EMBL/GenBank/DDBJ whole genome shotgun (WGS) entry which is preliminary data.</text>
</comment>
<feature type="chain" id="PRO_5032672512" description="Laccase" evidence="5">
    <location>
        <begin position="21"/>
        <end position="584"/>
    </location>
</feature>
<keyword evidence="4" id="KW-0186">Copper</keyword>
<keyword evidence="3" id="KW-0560">Oxidoreductase</keyword>
<organism evidence="9 10">
    <name type="scientific">Pieris macdunnoughi</name>
    <dbReference type="NCBI Taxonomy" id="345717"/>
    <lineage>
        <taxon>Eukaryota</taxon>
        <taxon>Metazoa</taxon>
        <taxon>Ecdysozoa</taxon>
        <taxon>Arthropoda</taxon>
        <taxon>Hexapoda</taxon>
        <taxon>Insecta</taxon>
        <taxon>Pterygota</taxon>
        <taxon>Neoptera</taxon>
        <taxon>Endopterygota</taxon>
        <taxon>Lepidoptera</taxon>
        <taxon>Glossata</taxon>
        <taxon>Ditrysia</taxon>
        <taxon>Papilionoidea</taxon>
        <taxon>Pieridae</taxon>
        <taxon>Pierinae</taxon>
        <taxon>Pieris</taxon>
    </lineage>
</organism>
<dbReference type="Gene3D" id="2.60.40.420">
    <property type="entry name" value="Cupredoxins - blue copper proteins"/>
    <property type="match status" value="3"/>
</dbReference>
<keyword evidence="2" id="KW-0479">Metal-binding</keyword>
<dbReference type="GO" id="GO:0006826">
    <property type="term" value="P:iron ion transport"/>
    <property type="evidence" value="ECO:0007669"/>
    <property type="project" value="TreeGrafter"/>
</dbReference>
<dbReference type="AlphaFoldDB" id="A0A821X8S6"/>
<dbReference type="InterPro" id="IPR008972">
    <property type="entry name" value="Cupredoxin"/>
</dbReference>
<reference evidence="9" key="1">
    <citation type="submission" date="2021-02" db="EMBL/GenBank/DDBJ databases">
        <authorList>
            <person name="Steward A R."/>
        </authorList>
    </citation>
    <scope>NUCLEOTIDE SEQUENCE</scope>
</reference>
<feature type="domain" description="Plastocyanin-like" evidence="6">
    <location>
        <begin position="211"/>
        <end position="306"/>
    </location>
</feature>
<dbReference type="InterPro" id="IPR011706">
    <property type="entry name" value="Cu-oxidase_C"/>
</dbReference>
<protein>
    <recommendedName>
        <fullName evidence="11">Laccase</fullName>
    </recommendedName>
</protein>
<keyword evidence="5" id="KW-0732">Signal</keyword>
<name>A0A821X8S6_9NEOP</name>
<dbReference type="SUPFAM" id="SSF49503">
    <property type="entry name" value="Cupredoxins"/>
    <property type="match status" value="3"/>
</dbReference>
<evidence type="ECO:0008006" key="11">
    <source>
        <dbReference type="Google" id="ProtNLM"/>
    </source>
</evidence>
<dbReference type="InterPro" id="IPR011707">
    <property type="entry name" value="Cu-oxidase-like_N"/>
</dbReference>
<dbReference type="GO" id="GO:0005886">
    <property type="term" value="C:plasma membrane"/>
    <property type="evidence" value="ECO:0007669"/>
    <property type="project" value="TreeGrafter"/>
</dbReference>
<evidence type="ECO:0000256" key="4">
    <source>
        <dbReference type="ARBA" id="ARBA00023008"/>
    </source>
</evidence>
<gene>
    <name evidence="9" type="ORF">PMACD_LOCUS14483</name>
</gene>
<evidence type="ECO:0000256" key="2">
    <source>
        <dbReference type="ARBA" id="ARBA00022723"/>
    </source>
</evidence>
<accession>A0A821X8S6</accession>
<comment type="similarity">
    <text evidence="1">Belongs to the multicopper oxidase family.</text>
</comment>
<dbReference type="OrthoDB" id="2121828at2759"/>
<dbReference type="Proteomes" id="UP000663880">
    <property type="component" value="Unassembled WGS sequence"/>
</dbReference>
<evidence type="ECO:0000313" key="10">
    <source>
        <dbReference type="Proteomes" id="UP000663880"/>
    </source>
</evidence>
<dbReference type="Pfam" id="PF07731">
    <property type="entry name" value="Cu-oxidase_2"/>
    <property type="match status" value="1"/>
</dbReference>
<keyword evidence="10" id="KW-1185">Reference proteome</keyword>
<dbReference type="PANTHER" id="PTHR11709">
    <property type="entry name" value="MULTI-COPPER OXIDASE"/>
    <property type="match status" value="1"/>
</dbReference>
<dbReference type="Pfam" id="PF07732">
    <property type="entry name" value="Cu-oxidase_3"/>
    <property type="match status" value="1"/>
</dbReference>
<evidence type="ECO:0000256" key="1">
    <source>
        <dbReference type="ARBA" id="ARBA00010609"/>
    </source>
</evidence>
<evidence type="ECO:0000313" key="9">
    <source>
        <dbReference type="EMBL" id="CAF4938279.1"/>
    </source>
</evidence>
<evidence type="ECO:0000259" key="6">
    <source>
        <dbReference type="Pfam" id="PF00394"/>
    </source>
</evidence>
<dbReference type="CDD" id="cd13858">
    <property type="entry name" value="CuRO_1_tcLCC2_insect_like"/>
    <property type="match status" value="1"/>
</dbReference>
<dbReference type="GO" id="GO:0016491">
    <property type="term" value="F:oxidoreductase activity"/>
    <property type="evidence" value="ECO:0007669"/>
    <property type="project" value="UniProtKB-KW"/>
</dbReference>
<feature type="domain" description="Plastocyanin-like" evidence="7">
    <location>
        <begin position="442"/>
        <end position="543"/>
    </location>
</feature>
<dbReference type="InterPro" id="IPR045087">
    <property type="entry name" value="Cu-oxidase_fam"/>
</dbReference>
<feature type="domain" description="Plastocyanin-like" evidence="8">
    <location>
        <begin position="73"/>
        <end position="173"/>
    </location>
</feature>